<keyword evidence="2" id="KW-1185">Reference proteome</keyword>
<comment type="caution">
    <text evidence="1">The sequence shown here is derived from an EMBL/GenBank/DDBJ whole genome shotgun (WGS) entry which is preliminary data.</text>
</comment>
<name>A0A1Y2H5C3_9FUNG</name>
<dbReference type="Proteomes" id="UP000193411">
    <property type="component" value="Unassembled WGS sequence"/>
</dbReference>
<evidence type="ECO:0000313" key="1">
    <source>
        <dbReference type="EMBL" id="ORZ29768.1"/>
    </source>
</evidence>
<reference evidence="1 2" key="1">
    <citation type="submission" date="2016-07" db="EMBL/GenBank/DDBJ databases">
        <title>Pervasive Adenine N6-methylation of Active Genes in Fungi.</title>
        <authorList>
            <consortium name="DOE Joint Genome Institute"/>
            <person name="Mondo S.J."/>
            <person name="Dannebaum R.O."/>
            <person name="Kuo R.C."/>
            <person name="Labutti K."/>
            <person name="Haridas S."/>
            <person name="Kuo A."/>
            <person name="Salamov A."/>
            <person name="Ahrendt S.R."/>
            <person name="Lipzen A."/>
            <person name="Sullivan W."/>
            <person name="Andreopoulos W.B."/>
            <person name="Clum A."/>
            <person name="Lindquist E."/>
            <person name="Daum C."/>
            <person name="Ramamoorthy G.K."/>
            <person name="Gryganskyi A."/>
            <person name="Culley D."/>
            <person name="Magnuson J.K."/>
            <person name="James T.Y."/>
            <person name="O'Malley M.A."/>
            <person name="Stajich J.E."/>
            <person name="Spatafora J.W."/>
            <person name="Visel A."/>
            <person name="Grigoriev I.V."/>
        </authorList>
    </citation>
    <scope>NUCLEOTIDE SEQUENCE [LARGE SCALE GENOMIC DNA]</scope>
    <source>
        <strain evidence="1 2">PL171</strain>
    </source>
</reference>
<proteinExistence type="predicted"/>
<organism evidence="1 2">
    <name type="scientific">Catenaria anguillulae PL171</name>
    <dbReference type="NCBI Taxonomy" id="765915"/>
    <lineage>
        <taxon>Eukaryota</taxon>
        <taxon>Fungi</taxon>
        <taxon>Fungi incertae sedis</taxon>
        <taxon>Blastocladiomycota</taxon>
        <taxon>Blastocladiomycetes</taxon>
        <taxon>Blastocladiales</taxon>
        <taxon>Catenariaceae</taxon>
        <taxon>Catenaria</taxon>
    </lineage>
</organism>
<protein>
    <submittedName>
        <fullName evidence="1">Uncharacterized protein</fullName>
    </submittedName>
</protein>
<sequence>MIVRISKHHPSKDESLHGEYQFNIFLIVNSQILSQAHIAASRVQQRQWPKEVLVCQNFESRLLLIFRTIRRHLRVEPAYSNEAEVLCDCQLVFSNFFLVLEPSCAKYHNSKYNEDRFRDWWTMPCFVRPGARWQMSGNRPRERLPDLRTVHGIVSAEARTLLAALDFTTVNQTLDMRQGNVKTSAHILLKKTNHATPPMTMSRKTGTGGASFRSSLPGCELGQIKSLLA</sequence>
<dbReference type="AlphaFoldDB" id="A0A1Y2H5C3"/>
<evidence type="ECO:0000313" key="2">
    <source>
        <dbReference type="Proteomes" id="UP000193411"/>
    </source>
</evidence>
<gene>
    <name evidence="1" type="ORF">BCR44DRAFT_1040427</name>
</gene>
<accession>A0A1Y2H5C3</accession>
<dbReference type="EMBL" id="MCFL01000128">
    <property type="protein sequence ID" value="ORZ29768.1"/>
    <property type="molecule type" value="Genomic_DNA"/>
</dbReference>